<sequence length="294" mass="30979">MTTTLAPPPGPASPPPPLSPGGRTAVRAVLIVAAAALVIGLVVTLSVFAWGVSTFRVVTDSAALPATLRSVMIDTGSVPVAIRITSDREAREPRVDMRMVNSTRAGSDPLSVDTDELSARVTIDAEDSPILDWGRASEITLVLPPELARRMTVTTQQQMGVVLAQADVDQLIARTGEGAIVLSGSANHIDITNERGDVHTREPVSVSETFRVVTQHGDVSVDFTAAPKTIDAQSVNGDIVLALPRPGPYSVDATTGQRWGTTVVRVPQTRDPKNAVSVVTARSDTGDVIVEELD</sequence>
<dbReference type="Proteomes" id="UP000430146">
    <property type="component" value="Unassembled WGS sequence"/>
</dbReference>
<dbReference type="EMBL" id="CACSIP010000019">
    <property type="protein sequence ID" value="CAA0121875.1"/>
    <property type="molecule type" value="Genomic_DNA"/>
</dbReference>
<dbReference type="OrthoDB" id="4620851at2"/>
<dbReference type="AlphaFoldDB" id="A0A5S9QR87"/>
<organism evidence="4 5">
    <name type="scientific">Mycolicibacterium vanbaalenii</name>
    <name type="common">Mycobacterium vanbaalenii</name>
    <dbReference type="NCBI Taxonomy" id="110539"/>
    <lineage>
        <taxon>Bacteria</taxon>
        <taxon>Bacillati</taxon>
        <taxon>Actinomycetota</taxon>
        <taxon>Actinomycetes</taxon>
        <taxon>Mycobacteriales</taxon>
        <taxon>Mycobacteriaceae</taxon>
        <taxon>Mycolicibacterium</taxon>
    </lineage>
</organism>
<accession>A0A5S9QR87</accession>
<gene>
    <name evidence="4" type="ORF">AELLOGFF_04407</name>
</gene>
<feature type="region of interest" description="Disordered" evidence="1">
    <location>
        <begin position="1"/>
        <end position="20"/>
    </location>
</feature>
<dbReference type="InterPro" id="IPR025164">
    <property type="entry name" value="Toastrack_DUF4097"/>
</dbReference>
<feature type="compositionally biased region" description="Pro residues" evidence="1">
    <location>
        <begin position="1"/>
        <end position="19"/>
    </location>
</feature>
<keyword evidence="2" id="KW-0812">Transmembrane</keyword>
<dbReference type="Pfam" id="PF13349">
    <property type="entry name" value="DUF4097"/>
    <property type="match status" value="1"/>
</dbReference>
<evidence type="ECO:0000256" key="1">
    <source>
        <dbReference type="SAM" id="MobiDB-lite"/>
    </source>
</evidence>
<dbReference type="RefSeq" id="WP_159231001.1">
    <property type="nucleotide sequence ID" value="NZ_CACSIP010000019.1"/>
</dbReference>
<proteinExistence type="predicted"/>
<keyword evidence="2" id="KW-0472">Membrane</keyword>
<reference evidence="4 5" key="1">
    <citation type="submission" date="2019-11" db="EMBL/GenBank/DDBJ databases">
        <authorList>
            <person name="Holert J."/>
        </authorList>
    </citation>
    <scope>NUCLEOTIDE SEQUENCE [LARGE SCALE GENOMIC DNA]</scope>
    <source>
        <strain evidence="4">BC8_1</strain>
    </source>
</reference>
<feature type="transmembrane region" description="Helical" evidence="2">
    <location>
        <begin position="28"/>
        <end position="52"/>
    </location>
</feature>
<keyword evidence="5" id="KW-1185">Reference proteome</keyword>
<evidence type="ECO:0000313" key="5">
    <source>
        <dbReference type="Proteomes" id="UP000430146"/>
    </source>
</evidence>
<name>A0A5S9QR87_MYCVN</name>
<protein>
    <recommendedName>
        <fullName evidence="3">DUF4097 domain-containing protein</fullName>
    </recommendedName>
</protein>
<keyword evidence="2" id="KW-1133">Transmembrane helix</keyword>
<feature type="domain" description="DUF4097" evidence="3">
    <location>
        <begin position="163"/>
        <end position="255"/>
    </location>
</feature>
<evidence type="ECO:0000256" key="2">
    <source>
        <dbReference type="SAM" id="Phobius"/>
    </source>
</evidence>
<evidence type="ECO:0000313" key="4">
    <source>
        <dbReference type="EMBL" id="CAA0121875.1"/>
    </source>
</evidence>
<evidence type="ECO:0000259" key="3">
    <source>
        <dbReference type="Pfam" id="PF13349"/>
    </source>
</evidence>